<reference evidence="1 2" key="1">
    <citation type="submission" date="2018-07" db="EMBL/GenBank/DDBJ databases">
        <title>Genomic Encyclopedia of Type Strains, Phase IV (KMG-IV): sequencing the most valuable type-strain genomes for metagenomic binning, comparative biology and taxonomic classification.</title>
        <authorList>
            <person name="Goeker M."/>
        </authorList>
    </citation>
    <scope>NUCLEOTIDE SEQUENCE [LARGE SCALE GENOMIC DNA]</scope>
    <source>
        <strain evidence="1 2">DSM 4134</strain>
    </source>
</reference>
<dbReference type="Pfam" id="PF07586">
    <property type="entry name" value="HXXSHH"/>
    <property type="match status" value="1"/>
</dbReference>
<proteinExistence type="predicted"/>
<keyword evidence="2" id="KW-1185">Reference proteome</keyword>
<sequence>MKRKSWHLDRRTFLKGMGAVCMLPYLESMGMDKLSRFATGQAPKRLCFLYFPNGVSIVGDDNPAARDWNWFPHTEGRDYTLNKSLKPLEPFRDDFSILGGLSHPLSRQVLGHIAGDTWLTAGDLRGSAYLNNISVDQVAARHLSKYTRIPFLSLSTDGGVGYKSRASTLSYDSRGVAIPSEHRQREIFERYFSPNGGGTTAERRKSLQKGKKIVDLVLEDSKSLKNKLGYNDRSKLDEYMTSLNRVEEQVIRNEKWLDVPLKEFDASKLNLNPDASVDPEAYLRSTIDLMVLGFQLDLTRVMTFMMAREDGMGLGDNFPKLALNLSGHHSISHDKTTGHSERWGQYDQWLTRQFAYFLEQMKNTQDEHGSLLDNTIVLYGSACSSTHNANNCPLVLAGGKNMGLKHGSYTTFDPDHVYLSNLFVSMLNTVGLPTTSFADSTGPLPAIFPS</sequence>
<comment type="caution">
    <text evidence="1">The sequence shown here is derived from an EMBL/GenBank/DDBJ whole genome shotgun (WGS) entry which is preliminary data.</text>
</comment>
<dbReference type="InterPro" id="IPR011447">
    <property type="entry name" value="DUF1552"/>
</dbReference>
<dbReference type="RefSeq" id="WP_115868348.1">
    <property type="nucleotide sequence ID" value="NZ_QREG01000010.1"/>
</dbReference>
<name>A0A3D9L453_MARFU</name>
<evidence type="ECO:0000313" key="1">
    <source>
        <dbReference type="EMBL" id="RED98390.1"/>
    </source>
</evidence>
<protein>
    <submittedName>
        <fullName evidence="1">Uncharacterized protein DUF1552</fullName>
    </submittedName>
</protein>
<dbReference type="Proteomes" id="UP000256779">
    <property type="component" value="Unassembled WGS sequence"/>
</dbReference>
<accession>A0A3D9L453</accession>
<gene>
    <name evidence="1" type="ORF">C7460_11062</name>
</gene>
<dbReference type="EMBL" id="QREG01000010">
    <property type="protein sequence ID" value="RED98390.1"/>
    <property type="molecule type" value="Genomic_DNA"/>
</dbReference>
<dbReference type="OrthoDB" id="9146593at2"/>
<evidence type="ECO:0000313" key="2">
    <source>
        <dbReference type="Proteomes" id="UP000256779"/>
    </source>
</evidence>
<dbReference type="AlphaFoldDB" id="A0A3D9L453"/>
<organism evidence="1 2">
    <name type="scientific">Marinoscillum furvescens DSM 4134</name>
    <dbReference type="NCBI Taxonomy" id="1122208"/>
    <lineage>
        <taxon>Bacteria</taxon>
        <taxon>Pseudomonadati</taxon>
        <taxon>Bacteroidota</taxon>
        <taxon>Cytophagia</taxon>
        <taxon>Cytophagales</taxon>
        <taxon>Reichenbachiellaceae</taxon>
        <taxon>Marinoscillum</taxon>
    </lineage>
</organism>